<protein>
    <submittedName>
        <fullName evidence="1">Uncharacterized protein</fullName>
    </submittedName>
</protein>
<evidence type="ECO:0000313" key="2">
    <source>
        <dbReference type="Proteomes" id="UP001597073"/>
    </source>
</evidence>
<proteinExistence type="predicted"/>
<reference evidence="2" key="1">
    <citation type="journal article" date="2019" name="Int. J. Syst. Evol. Microbiol.">
        <title>The Global Catalogue of Microorganisms (GCM) 10K type strain sequencing project: providing services to taxonomists for standard genome sequencing and annotation.</title>
        <authorList>
            <consortium name="The Broad Institute Genomics Platform"/>
            <consortium name="The Broad Institute Genome Sequencing Center for Infectious Disease"/>
            <person name="Wu L."/>
            <person name="Ma J."/>
        </authorList>
    </citation>
    <scope>NUCLEOTIDE SEQUENCE [LARGE SCALE GENOMIC DNA]</scope>
    <source>
        <strain evidence="2">CCUG 60742</strain>
    </source>
</reference>
<comment type="caution">
    <text evidence="1">The sequence shown here is derived from an EMBL/GenBank/DDBJ whole genome shotgun (WGS) entry which is preliminary data.</text>
</comment>
<dbReference type="EMBL" id="JBHTIA010000003">
    <property type="protein sequence ID" value="MFD0765101.1"/>
    <property type="molecule type" value="Genomic_DNA"/>
</dbReference>
<organism evidence="1 2">
    <name type="scientific">Mucilaginibacter lutimaris</name>
    <dbReference type="NCBI Taxonomy" id="931629"/>
    <lineage>
        <taxon>Bacteria</taxon>
        <taxon>Pseudomonadati</taxon>
        <taxon>Bacteroidota</taxon>
        <taxon>Sphingobacteriia</taxon>
        <taxon>Sphingobacteriales</taxon>
        <taxon>Sphingobacteriaceae</taxon>
        <taxon>Mucilaginibacter</taxon>
    </lineage>
</organism>
<accession>A0ABW2ZG00</accession>
<sequence>MLKIDIPSQTLAYHTFEQTNLPSPPNGTETEVNGDLVLLFEDEEEAVAYLDELEDYAEDLDANAPEKAVINALIGAINNDGFVQSYLQ</sequence>
<gene>
    <name evidence="1" type="ORF">ACFQZI_09550</name>
</gene>
<dbReference type="RefSeq" id="WP_377141672.1">
    <property type="nucleotide sequence ID" value="NZ_JBHTIA010000003.1"/>
</dbReference>
<name>A0ABW2ZG00_9SPHI</name>
<keyword evidence="2" id="KW-1185">Reference proteome</keyword>
<evidence type="ECO:0000313" key="1">
    <source>
        <dbReference type="EMBL" id="MFD0765101.1"/>
    </source>
</evidence>
<dbReference type="Proteomes" id="UP001597073">
    <property type="component" value="Unassembled WGS sequence"/>
</dbReference>